<dbReference type="InterPro" id="IPR009011">
    <property type="entry name" value="Man6P_isomerase_rcpt-bd_dom_sf"/>
</dbReference>
<dbReference type="PANTHER" id="PTHR15071">
    <property type="entry name" value="MANNOSE-6-PHOSPHATE RECEPTOR FAMILY MEMBER"/>
    <property type="match status" value="1"/>
</dbReference>
<feature type="chain" id="PRO_5042994443" evidence="8">
    <location>
        <begin position="21"/>
        <end position="242"/>
    </location>
</feature>
<comment type="caution">
    <text evidence="9">The sequence shown here is derived from an EMBL/GenBank/DDBJ whole genome shotgun (WGS) entry which is preliminary data.</text>
</comment>
<reference evidence="9 10" key="1">
    <citation type="submission" date="2023-11" db="EMBL/GenBank/DDBJ databases">
        <title>Dfirmibasis_genome.</title>
        <authorList>
            <person name="Edelbroek B."/>
            <person name="Kjellin J."/>
            <person name="Jerlstrom-Hultqvist J."/>
            <person name="Soderbom F."/>
        </authorList>
    </citation>
    <scope>NUCLEOTIDE SEQUENCE [LARGE SCALE GENOMIC DNA]</scope>
    <source>
        <strain evidence="9 10">TNS-C-14</strain>
    </source>
</reference>
<dbReference type="InterPro" id="IPR018939">
    <property type="entry name" value="Autophagy-rel_prot_27"/>
</dbReference>
<name>A0AAN7U5P1_9MYCE</name>
<accession>A0AAN7U5P1</accession>
<sequence>MKFIIVGIFLISLMIASGNAVTVTSKGVEIDLSAFTLPLTNTSYSYTVQETKNIYYFNIMDQAVPCDTKVGDKNSSVCQYIPGQSKYYSFGSFNNYTVSPFTDEPGASISYSSFTNCGKVGFRTTFLQLSCAKPNTQFEVTSVVEPQSTGGVACQLTININIPCKSTFIGGGWIFIIVILSVAVLYIIVGSIINWKVRHQHGSQIFPNIEFWKNFGCLIKDGVFFIKGKITRTPHTPGYEQI</sequence>
<evidence type="ECO:0000256" key="2">
    <source>
        <dbReference type="ARBA" id="ARBA00022692"/>
    </source>
</evidence>
<evidence type="ECO:0000256" key="5">
    <source>
        <dbReference type="ARBA" id="ARBA00022989"/>
    </source>
</evidence>
<protein>
    <submittedName>
        <fullName evidence="9">Uncharacterized protein</fullName>
    </submittedName>
</protein>
<keyword evidence="4" id="KW-0813">Transport</keyword>
<dbReference type="EMBL" id="JAVFKY010000002">
    <property type="protein sequence ID" value="KAK5580198.1"/>
    <property type="molecule type" value="Genomic_DNA"/>
</dbReference>
<feature type="transmembrane region" description="Helical" evidence="7">
    <location>
        <begin position="168"/>
        <end position="189"/>
    </location>
</feature>
<keyword evidence="5 7" id="KW-1133">Transmembrane helix</keyword>
<dbReference type="GO" id="GO:0012505">
    <property type="term" value="C:endomembrane system"/>
    <property type="evidence" value="ECO:0007669"/>
    <property type="project" value="UniProtKB-ARBA"/>
</dbReference>
<evidence type="ECO:0000256" key="6">
    <source>
        <dbReference type="ARBA" id="ARBA00023136"/>
    </source>
</evidence>
<keyword evidence="10" id="KW-1185">Reference proteome</keyword>
<dbReference type="GO" id="GO:0015031">
    <property type="term" value="P:protein transport"/>
    <property type="evidence" value="ECO:0007669"/>
    <property type="project" value="UniProtKB-KW"/>
</dbReference>
<keyword evidence="6 7" id="KW-0472">Membrane</keyword>
<evidence type="ECO:0000256" key="7">
    <source>
        <dbReference type="SAM" id="Phobius"/>
    </source>
</evidence>
<dbReference type="PANTHER" id="PTHR15071:SF28">
    <property type="entry name" value="MRH DOMAIN-CONTAINING PROTEIN-RELATED"/>
    <property type="match status" value="1"/>
</dbReference>
<dbReference type="SUPFAM" id="SSF50911">
    <property type="entry name" value="Mannose 6-phosphate receptor domain"/>
    <property type="match status" value="1"/>
</dbReference>
<dbReference type="Pfam" id="PF09451">
    <property type="entry name" value="ATG27"/>
    <property type="match status" value="1"/>
</dbReference>
<comment type="subcellular location">
    <subcellularLocation>
        <location evidence="1">Preautophagosomal structure membrane</location>
        <topology evidence="1">Single-pass type I membrane protein</topology>
    </subcellularLocation>
</comment>
<evidence type="ECO:0000313" key="10">
    <source>
        <dbReference type="Proteomes" id="UP001344447"/>
    </source>
</evidence>
<evidence type="ECO:0000313" key="9">
    <source>
        <dbReference type="EMBL" id="KAK5580198.1"/>
    </source>
</evidence>
<evidence type="ECO:0000256" key="1">
    <source>
        <dbReference type="ARBA" id="ARBA00004472"/>
    </source>
</evidence>
<gene>
    <name evidence="9" type="ORF">RB653_000211</name>
</gene>
<proteinExistence type="predicted"/>
<keyword evidence="2 7" id="KW-0812">Transmembrane</keyword>
<evidence type="ECO:0000256" key="4">
    <source>
        <dbReference type="ARBA" id="ARBA00022927"/>
    </source>
</evidence>
<dbReference type="Gene3D" id="2.70.130.10">
    <property type="entry name" value="Mannose-6-phosphate receptor binding domain"/>
    <property type="match status" value="1"/>
</dbReference>
<evidence type="ECO:0000256" key="8">
    <source>
        <dbReference type="SAM" id="SignalP"/>
    </source>
</evidence>
<feature type="signal peptide" evidence="8">
    <location>
        <begin position="1"/>
        <end position="20"/>
    </location>
</feature>
<evidence type="ECO:0000256" key="3">
    <source>
        <dbReference type="ARBA" id="ARBA00022729"/>
    </source>
</evidence>
<keyword evidence="4" id="KW-0653">Protein transport</keyword>
<dbReference type="GO" id="GO:0034045">
    <property type="term" value="C:phagophore assembly site membrane"/>
    <property type="evidence" value="ECO:0007669"/>
    <property type="project" value="UniProtKB-SubCell"/>
</dbReference>
<dbReference type="Proteomes" id="UP001344447">
    <property type="component" value="Unassembled WGS sequence"/>
</dbReference>
<organism evidence="9 10">
    <name type="scientific">Dictyostelium firmibasis</name>
    <dbReference type="NCBI Taxonomy" id="79012"/>
    <lineage>
        <taxon>Eukaryota</taxon>
        <taxon>Amoebozoa</taxon>
        <taxon>Evosea</taxon>
        <taxon>Eumycetozoa</taxon>
        <taxon>Dictyostelia</taxon>
        <taxon>Dictyosteliales</taxon>
        <taxon>Dictyosteliaceae</taxon>
        <taxon>Dictyostelium</taxon>
    </lineage>
</organism>
<keyword evidence="3 8" id="KW-0732">Signal</keyword>
<dbReference type="AlphaFoldDB" id="A0AAN7U5P1"/>